<reference evidence="1 2" key="1">
    <citation type="submission" date="2017-09" db="EMBL/GenBank/DDBJ databases">
        <title>Depth-based differentiation of microbial function through sediment-hosted aquifers and enrichment of novel symbionts in the deep terrestrial subsurface.</title>
        <authorList>
            <person name="Probst A.J."/>
            <person name="Ladd B."/>
            <person name="Jarett J.K."/>
            <person name="Geller-Mcgrath D.E."/>
            <person name="Sieber C.M."/>
            <person name="Emerson J.B."/>
            <person name="Anantharaman K."/>
            <person name="Thomas B.C."/>
            <person name="Malmstrom R."/>
            <person name="Stieglmeier M."/>
            <person name="Klingl A."/>
            <person name="Woyke T."/>
            <person name="Ryan C.M."/>
            <person name="Banfield J.F."/>
        </authorList>
    </citation>
    <scope>NUCLEOTIDE SEQUENCE [LARGE SCALE GENOMIC DNA]</scope>
    <source>
        <strain evidence="1">CG23_combo_of_CG06-09_8_20_14_all_39_25</strain>
    </source>
</reference>
<comment type="caution">
    <text evidence="1">The sequence shown here is derived from an EMBL/GenBank/DDBJ whole genome shotgun (WGS) entry which is preliminary data.</text>
</comment>
<dbReference type="EMBL" id="PCRN01000085">
    <property type="protein sequence ID" value="PIP22096.1"/>
    <property type="molecule type" value="Genomic_DNA"/>
</dbReference>
<organism evidence="1 2">
    <name type="scientific">Candidatus Nealsonbacteria bacterium CG23_combo_of_CG06-09_8_20_14_all_39_25</name>
    <dbReference type="NCBI Taxonomy" id="1974723"/>
    <lineage>
        <taxon>Bacteria</taxon>
        <taxon>Candidatus Nealsoniibacteriota</taxon>
    </lineage>
</organism>
<name>A0A2G9YS84_9BACT</name>
<feature type="non-terminal residue" evidence="1">
    <location>
        <position position="1"/>
    </location>
</feature>
<gene>
    <name evidence="1" type="ORF">COX38_02535</name>
</gene>
<sequence>FLGEIKDIKELLGERWETLGDLYVGEIGFARALRTEGETEGIKAGDKLMYIEGMLMIKTEEGFNLGVIELYDDETEYSEGKEVVVT</sequence>
<accession>A0A2G9YS84</accession>
<evidence type="ECO:0000313" key="1">
    <source>
        <dbReference type="EMBL" id="PIP22096.1"/>
    </source>
</evidence>
<dbReference type="Proteomes" id="UP000229054">
    <property type="component" value="Unassembled WGS sequence"/>
</dbReference>
<evidence type="ECO:0000313" key="2">
    <source>
        <dbReference type="Proteomes" id="UP000229054"/>
    </source>
</evidence>
<protein>
    <submittedName>
        <fullName evidence="1">Uncharacterized protein</fullName>
    </submittedName>
</protein>
<dbReference type="AlphaFoldDB" id="A0A2G9YS84"/>
<proteinExistence type="predicted"/>